<evidence type="ECO:0000313" key="3">
    <source>
        <dbReference type="Proteomes" id="UP000291822"/>
    </source>
</evidence>
<dbReference type="Gene3D" id="3.30.530.20">
    <property type="match status" value="1"/>
</dbReference>
<evidence type="ECO:0000256" key="1">
    <source>
        <dbReference type="SAM" id="SignalP"/>
    </source>
</evidence>
<feature type="chain" id="PRO_5021006146" evidence="1">
    <location>
        <begin position="19"/>
        <end position="178"/>
    </location>
</feature>
<dbReference type="RefSeq" id="WP_131411174.1">
    <property type="nucleotide sequence ID" value="NZ_SJTG01000003.1"/>
</dbReference>
<dbReference type="SUPFAM" id="SSF55961">
    <property type="entry name" value="Bet v1-like"/>
    <property type="match status" value="1"/>
</dbReference>
<dbReference type="Proteomes" id="UP000291822">
    <property type="component" value="Unassembled WGS sequence"/>
</dbReference>
<keyword evidence="1" id="KW-0732">Signal</keyword>
<proteinExistence type="predicted"/>
<sequence length="178" mass="18991">MRASVIVLFCLMALPCTAARAEVKEAAADHLLLQDSRTVRVAPDRLYAAIVDIGHWWSSDHTYSGDATHLSIQAEAGGCFCERWANQSVAHGRVLMAAPGHRLRLDTALGPLQAMAVQGVLTFTIKPAAGGATLQLDYLVNGASSSGLDKVAPGVNEVLMQQLQRLQRFAETGKAEAP</sequence>
<protein>
    <submittedName>
        <fullName evidence="2">ATPase</fullName>
    </submittedName>
</protein>
<name>A0A4R0YKM3_9GAMM</name>
<dbReference type="AlphaFoldDB" id="A0A4R0YKM3"/>
<gene>
    <name evidence="2" type="ORF">EZM97_22960</name>
</gene>
<accession>A0A4R0YKM3</accession>
<keyword evidence="3" id="KW-1185">Reference proteome</keyword>
<dbReference type="EMBL" id="SJTG01000003">
    <property type="protein sequence ID" value="TCI09101.1"/>
    <property type="molecule type" value="Genomic_DNA"/>
</dbReference>
<feature type="signal peptide" evidence="1">
    <location>
        <begin position="1"/>
        <end position="18"/>
    </location>
</feature>
<evidence type="ECO:0000313" key="2">
    <source>
        <dbReference type="EMBL" id="TCI09101.1"/>
    </source>
</evidence>
<organism evidence="2 3">
    <name type="scientific">Dyella soli</name>
    <dbReference type="NCBI Taxonomy" id="522319"/>
    <lineage>
        <taxon>Bacteria</taxon>
        <taxon>Pseudomonadati</taxon>
        <taxon>Pseudomonadota</taxon>
        <taxon>Gammaproteobacteria</taxon>
        <taxon>Lysobacterales</taxon>
        <taxon>Rhodanobacteraceae</taxon>
        <taxon>Dyella</taxon>
    </lineage>
</organism>
<dbReference type="InterPro" id="IPR023393">
    <property type="entry name" value="START-like_dom_sf"/>
</dbReference>
<comment type="caution">
    <text evidence="2">The sequence shown here is derived from an EMBL/GenBank/DDBJ whole genome shotgun (WGS) entry which is preliminary data.</text>
</comment>
<reference evidence="2 3" key="1">
    <citation type="submission" date="2019-02" db="EMBL/GenBank/DDBJ databases">
        <title>Dyella amyloliquefaciens sp. nov., isolated from forest soil.</title>
        <authorList>
            <person name="Gao Z.-H."/>
            <person name="Qiu L.-H."/>
        </authorList>
    </citation>
    <scope>NUCLEOTIDE SEQUENCE [LARGE SCALE GENOMIC DNA]</scope>
    <source>
        <strain evidence="2 3">KACC 12747</strain>
    </source>
</reference>